<dbReference type="RefSeq" id="XP_047756830.1">
    <property type="nucleotide sequence ID" value="XM_047899244.1"/>
</dbReference>
<accession>A0A9Q8P441</accession>
<evidence type="ECO:0000313" key="3">
    <source>
        <dbReference type="Proteomes" id="UP000756132"/>
    </source>
</evidence>
<proteinExistence type="predicted"/>
<evidence type="ECO:0000313" key="2">
    <source>
        <dbReference type="EMBL" id="UJO12464.1"/>
    </source>
</evidence>
<sequence length="344" mass="38662">MGGLYQVPAKRNGGASGALQSSTAGKPKLKVFADADDEQSNRPVKEEVPLREPMRPLVGRENENLEGFERPNTKKNRAAIKAEEEAREAARVAEATKSNIAVDWNATKAARTLAAKAKKYIKDLSNGGKTNATGPGRQQGRGGRSHKVIGQNGVKTVPDVDIDPKTVKYGVKLTDQKVGDFVWRDDLKPHVPFKGQEDWRIVKIDGREFYNKGRFWVIVAAHRDKVAECPVYTYKSKGLAEKDPKYCNPEEYLNLRPQHCENYQKQVKSMPVLQVMSQTLEPKPIDSPVMIVHFCEVQTRELNRYELQKSGRMTADSIAILKKYVHRGQDMIYGPAEEDVEEQD</sequence>
<gene>
    <name evidence="2" type="ORF">CLAFUR5_00096</name>
</gene>
<reference evidence="2" key="2">
    <citation type="journal article" date="2022" name="Microb. Genom.">
        <title>A chromosome-scale genome assembly of the tomato pathogen Cladosporium fulvum reveals a compartmentalized genome architecture and the presence of a dispensable chromosome.</title>
        <authorList>
            <person name="Zaccaron A.Z."/>
            <person name="Chen L.H."/>
            <person name="Samaras A."/>
            <person name="Stergiopoulos I."/>
        </authorList>
    </citation>
    <scope>NUCLEOTIDE SEQUENCE</scope>
    <source>
        <strain evidence="2">Race5_Kim</strain>
    </source>
</reference>
<dbReference type="GeneID" id="71979974"/>
<dbReference type="KEGG" id="ffu:CLAFUR5_00096"/>
<feature type="region of interest" description="Disordered" evidence="1">
    <location>
        <begin position="124"/>
        <end position="149"/>
    </location>
</feature>
<protein>
    <submittedName>
        <fullName evidence="2">Uncharacterized protein</fullName>
    </submittedName>
</protein>
<evidence type="ECO:0000256" key="1">
    <source>
        <dbReference type="SAM" id="MobiDB-lite"/>
    </source>
</evidence>
<name>A0A9Q8P441_PASFU</name>
<dbReference type="AlphaFoldDB" id="A0A9Q8P441"/>
<dbReference type="Proteomes" id="UP000756132">
    <property type="component" value="Chromosome 1"/>
</dbReference>
<feature type="region of interest" description="Disordered" evidence="1">
    <location>
        <begin position="1"/>
        <end position="69"/>
    </location>
</feature>
<dbReference type="EMBL" id="CP090163">
    <property type="protein sequence ID" value="UJO12464.1"/>
    <property type="molecule type" value="Genomic_DNA"/>
</dbReference>
<organism evidence="2 3">
    <name type="scientific">Passalora fulva</name>
    <name type="common">Tomato leaf mold</name>
    <name type="synonym">Cladosporium fulvum</name>
    <dbReference type="NCBI Taxonomy" id="5499"/>
    <lineage>
        <taxon>Eukaryota</taxon>
        <taxon>Fungi</taxon>
        <taxon>Dikarya</taxon>
        <taxon>Ascomycota</taxon>
        <taxon>Pezizomycotina</taxon>
        <taxon>Dothideomycetes</taxon>
        <taxon>Dothideomycetidae</taxon>
        <taxon>Mycosphaerellales</taxon>
        <taxon>Mycosphaerellaceae</taxon>
        <taxon>Fulvia</taxon>
    </lineage>
</organism>
<reference evidence="2" key="1">
    <citation type="submission" date="2021-12" db="EMBL/GenBank/DDBJ databases">
        <authorList>
            <person name="Zaccaron A."/>
            <person name="Stergiopoulos I."/>
        </authorList>
    </citation>
    <scope>NUCLEOTIDE SEQUENCE</scope>
    <source>
        <strain evidence="2">Race5_Kim</strain>
    </source>
</reference>
<feature type="compositionally biased region" description="Basic and acidic residues" evidence="1">
    <location>
        <begin position="39"/>
        <end position="69"/>
    </location>
</feature>
<keyword evidence="3" id="KW-1185">Reference proteome</keyword>